<organism evidence="3 4">
    <name type="scientific">Meripilus lineatus</name>
    <dbReference type="NCBI Taxonomy" id="2056292"/>
    <lineage>
        <taxon>Eukaryota</taxon>
        <taxon>Fungi</taxon>
        <taxon>Dikarya</taxon>
        <taxon>Basidiomycota</taxon>
        <taxon>Agaricomycotina</taxon>
        <taxon>Agaricomycetes</taxon>
        <taxon>Polyporales</taxon>
        <taxon>Meripilaceae</taxon>
        <taxon>Meripilus</taxon>
    </lineage>
</organism>
<dbReference type="GO" id="GO:0005794">
    <property type="term" value="C:Golgi apparatus"/>
    <property type="evidence" value="ECO:0007669"/>
    <property type="project" value="TreeGrafter"/>
</dbReference>
<dbReference type="SUPFAM" id="SSF57997">
    <property type="entry name" value="Tropomyosin"/>
    <property type="match status" value="1"/>
</dbReference>
<name>A0AAD5UVU2_9APHY</name>
<protein>
    <submittedName>
        <fullName evidence="3">Uncharacterized protein</fullName>
    </submittedName>
</protein>
<dbReference type="Gene3D" id="1.10.287.1490">
    <property type="match status" value="1"/>
</dbReference>
<feature type="coiled-coil region" evidence="1">
    <location>
        <begin position="85"/>
        <end position="345"/>
    </location>
</feature>
<dbReference type="GO" id="GO:0048193">
    <property type="term" value="P:Golgi vesicle transport"/>
    <property type="evidence" value="ECO:0007669"/>
    <property type="project" value="TreeGrafter"/>
</dbReference>
<keyword evidence="4" id="KW-1185">Reference proteome</keyword>
<dbReference type="EMBL" id="JANAWD010000469">
    <property type="protein sequence ID" value="KAJ3478993.1"/>
    <property type="molecule type" value="Genomic_DNA"/>
</dbReference>
<feature type="compositionally biased region" description="Polar residues" evidence="2">
    <location>
        <begin position="770"/>
        <end position="779"/>
    </location>
</feature>
<feature type="compositionally biased region" description="Low complexity" evidence="2">
    <location>
        <begin position="718"/>
        <end position="731"/>
    </location>
</feature>
<gene>
    <name evidence="3" type="ORF">NLI96_g9369</name>
</gene>
<evidence type="ECO:0000256" key="1">
    <source>
        <dbReference type="SAM" id="Coils"/>
    </source>
</evidence>
<evidence type="ECO:0000313" key="4">
    <source>
        <dbReference type="Proteomes" id="UP001212997"/>
    </source>
</evidence>
<feature type="region of interest" description="Disordered" evidence="2">
    <location>
        <begin position="770"/>
        <end position="824"/>
    </location>
</feature>
<proteinExistence type="predicted"/>
<feature type="coiled-coil region" evidence="1">
    <location>
        <begin position="385"/>
        <end position="493"/>
    </location>
</feature>
<comment type="caution">
    <text evidence="3">The sequence shown here is derived from an EMBL/GenBank/DDBJ whole genome shotgun (WGS) entry which is preliminary data.</text>
</comment>
<reference evidence="3" key="1">
    <citation type="submission" date="2022-07" db="EMBL/GenBank/DDBJ databases">
        <title>Genome Sequence of Physisporinus lineatus.</title>
        <authorList>
            <person name="Buettner E."/>
        </authorList>
    </citation>
    <scope>NUCLEOTIDE SEQUENCE</scope>
    <source>
        <strain evidence="3">VT162</strain>
    </source>
</reference>
<dbReference type="GO" id="GO:0031267">
    <property type="term" value="F:small GTPase binding"/>
    <property type="evidence" value="ECO:0007669"/>
    <property type="project" value="TreeGrafter"/>
</dbReference>
<feature type="region of interest" description="Disordered" evidence="2">
    <location>
        <begin position="672"/>
        <end position="697"/>
    </location>
</feature>
<dbReference type="PANTHER" id="PTHR19327">
    <property type="entry name" value="GOLGIN"/>
    <property type="match status" value="1"/>
</dbReference>
<dbReference type="AlphaFoldDB" id="A0AAD5UVU2"/>
<accession>A0AAD5UVU2</accession>
<dbReference type="Proteomes" id="UP001212997">
    <property type="component" value="Unassembled WGS sequence"/>
</dbReference>
<feature type="region of interest" description="Disordered" evidence="2">
    <location>
        <begin position="716"/>
        <end position="751"/>
    </location>
</feature>
<feature type="compositionally biased region" description="Polar residues" evidence="2">
    <location>
        <begin position="742"/>
        <end position="751"/>
    </location>
</feature>
<dbReference type="PANTHER" id="PTHR19327:SF0">
    <property type="entry name" value="GOLGIN SUBFAMILY A MEMBER 4"/>
    <property type="match status" value="1"/>
</dbReference>
<keyword evidence="1" id="KW-0175">Coiled coil</keyword>
<evidence type="ECO:0000256" key="2">
    <source>
        <dbReference type="SAM" id="MobiDB-lite"/>
    </source>
</evidence>
<sequence length="847" mass="93573">MSTSTDLGFFQKFCSGLDSLSGGDGTTTFEPKPPTPLMEELLRHNFRTRKEGMASRIKLHKMIIEVYQKKVAEKEERVCDLGGQLTNSQAECALLYTRIDDLEEEKVRSAKEYEEKIQGLEEQLDDSSAELTMLRKQVSQKKAALQKLEEIAHDEIGELHNRLVSTSGELEATRNSLTLEISKLEAQMADTNAKQTKTEDEIAQVSAKLAAVEEELATTKEKLTSEEAVRKELRMALALAEEVNLNRKEFLVATQKELAKATRELEEARGQAAELRVALGYAQGELGDIEAQLGSAHLELVAQRSELEETRRNSEEESGDLTAKLDAAQEELADVRDKLHNTHIKLDEAIATVSEKNVQLLENVAFIRDTQSRLVAVDGDFKMFKEKAASETMDLEGRIQALKDDLATQDTELENSRAKLDAYSDEISALKAEVDNKDDALERAYNEHQAEIEDANDCTDDLWDLLDEKNSEIRDVKEDLEASEDMVALLTEKLAERDTSIASLQAESEANVQRLMAHIFALESQLKATSDSRALVAHPLELDINTMHPVDNNDALFPVDAPKCALPSHTGYFESLALQPSYDTQNIGDNGDLGPSQLDLKTQDFFRMKPRGGMPFMVRPPYYPIRKKVKNGRVVGYEDPTPTNYGVATSARTEASDAAIVDIAHHQAEVVSDRTTPVAVPHQSSLPPTIRPDASSFSHSSLMPRFAEHRADVPSFFSSSKNEPSAASSNPRQLLPFPSPPFNVNATSSTPPKRQILRLDAAALAPRQLSPSPLATQPSGDAASFAPSGPFPNIQPQLLSLNAPSFTPGAPISRQPPRSLPFAKSPQLDYFAQGNQPERVFTAFQTR</sequence>
<feature type="compositionally biased region" description="Polar residues" evidence="2">
    <location>
        <begin position="794"/>
        <end position="805"/>
    </location>
</feature>
<evidence type="ECO:0000313" key="3">
    <source>
        <dbReference type="EMBL" id="KAJ3478993.1"/>
    </source>
</evidence>